<dbReference type="InterPro" id="IPR005123">
    <property type="entry name" value="Oxoglu/Fe-dep_dioxygenase_dom"/>
</dbReference>
<dbReference type="PROSITE" id="PS51471">
    <property type="entry name" value="FE2OG_OXY"/>
    <property type="match status" value="1"/>
</dbReference>
<gene>
    <name evidence="5" type="ORF">GOBAR_AA13596</name>
</gene>
<protein>
    <recommendedName>
        <fullName evidence="4">Fe2OG dioxygenase domain-containing protein</fullName>
    </recommendedName>
</protein>
<keyword evidence="2 3" id="KW-0408">Iron</keyword>
<dbReference type="SUPFAM" id="SSF51197">
    <property type="entry name" value="Clavaminate synthase-like"/>
    <property type="match status" value="1"/>
</dbReference>
<dbReference type="PANTHER" id="PTHR47990">
    <property type="entry name" value="2-OXOGLUTARATE (2OG) AND FE(II)-DEPENDENT OXYGENASE SUPERFAMILY PROTEIN-RELATED"/>
    <property type="match status" value="1"/>
</dbReference>
<organism evidence="5 6">
    <name type="scientific">Gossypium barbadense</name>
    <name type="common">Sea Island cotton</name>
    <name type="synonym">Hibiscus barbadensis</name>
    <dbReference type="NCBI Taxonomy" id="3634"/>
    <lineage>
        <taxon>Eukaryota</taxon>
        <taxon>Viridiplantae</taxon>
        <taxon>Streptophyta</taxon>
        <taxon>Embryophyta</taxon>
        <taxon>Tracheophyta</taxon>
        <taxon>Spermatophyta</taxon>
        <taxon>Magnoliopsida</taxon>
        <taxon>eudicotyledons</taxon>
        <taxon>Gunneridae</taxon>
        <taxon>Pentapetalae</taxon>
        <taxon>rosids</taxon>
        <taxon>malvids</taxon>
        <taxon>Malvales</taxon>
        <taxon>Malvaceae</taxon>
        <taxon>Malvoideae</taxon>
        <taxon>Gossypium</taxon>
    </lineage>
</organism>
<dbReference type="AlphaFoldDB" id="A0A2P5XUN8"/>
<keyword evidence="1 3" id="KW-0479">Metal-binding</keyword>
<proteinExistence type="inferred from homology"/>
<feature type="domain" description="Fe2OG dioxygenase" evidence="4">
    <location>
        <begin position="150"/>
        <end position="249"/>
    </location>
</feature>
<accession>A0A2P5XUN8</accession>
<evidence type="ECO:0000313" key="6">
    <source>
        <dbReference type="Proteomes" id="UP000239757"/>
    </source>
</evidence>
<evidence type="ECO:0000313" key="5">
    <source>
        <dbReference type="EMBL" id="PPS07051.1"/>
    </source>
</evidence>
<dbReference type="OrthoDB" id="288590at2759"/>
<dbReference type="InterPro" id="IPR044861">
    <property type="entry name" value="IPNS-like_FE2OG_OXY"/>
</dbReference>
<keyword evidence="3" id="KW-0560">Oxidoreductase</keyword>
<dbReference type="Pfam" id="PF14226">
    <property type="entry name" value="DIOX_N"/>
    <property type="match status" value="1"/>
</dbReference>
<dbReference type="EMBL" id="KZ664191">
    <property type="protein sequence ID" value="PPS07051.1"/>
    <property type="molecule type" value="Genomic_DNA"/>
</dbReference>
<dbReference type="Gene3D" id="2.60.120.330">
    <property type="entry name" value="B-lactam Antibiotic, Isopenicillin N Synthase, Chain"/>
    <property type="match status" value="1"/>
</dbReference>
<dbReference type="GO" id="GO:0046872">
    <property type="term" value="F:metal ion binding"/>
    <property type="evidence" value="ECO:0007669"/>
    <property type="project" value="UniProtKB-KW"/>
</dbReference>
<name>A0A2P5XUN8_GOSBA</name>
<evidence type="ECO:0000256" key="2">
    <source>
        <dbReference type="ARBA" id="ARBA00023004"/>
    </source>
</evidence>
<reference evidence="5 6" key="1">
    <citation type="submission" date="2015-01" db="EMBL/GenBank/DDBJ databases">
        <title>Genome of allotetraploid Gossypium barbadense reveals genomic plasticity and fiber elongation in cotton evolution.</title>
        <authorList>
            <person name="Chen X."/>
            <person name="Liu X."/>
            <person name="Zhao B."/>
            <person name="Zheng H."/>
            <person name="Hu Y."/>
            <person name="Lu G."/>
            <person name="Yang C."/>
            <person name="Chen J."/>
            <person name="Shan C."/>
            <person name="Zhang L."/>
            <person name="Zhou Y."/>
            <person name="Wang L."/>
            <person name="Guo W."/>
            <person name="Bai Y."/>
            <person name="Ruan J."/>
            <person name="Shangguan X."/>
            <person name="Mao Y."/>
            <person name="Jiang J."/>
            <person name="Zhu Y."/>
            <person name="Lei J."/>
            <person name="Kang H."/>
            <person name="Chen S."/>
            <person name="He X."/>
            <person name="Wang R."/>
            <person name="Wang Y."/>
            <person name="Chen J."/>
            <person name="Wang L."/>
            <person name="Yu S."/>
            <person name="Wang B."/>
            <person name="Wei J."/>
            <person name="Song S."/>
            <person name="Lu X."/>
            <person name="Gao Z."/>
            <person name="Gu W."/>
            <person name="Deng X."/>
            <person name="Ma D."/>
            <person name="Wang S."/>
            <person name="Liang W."/>
            <person name="Fang L."/>
            <person name="Cai C."/>
            <person name="Zhu X."/>
            <person name="Zhou B."/>
            <person name="Zhang Y."/>
            <person name="Chen Z."/>
            <person name="Xu S."/>
            <person name="Zhu R."/>
            <person name="Wang S."/>
            <person name="Zhang T."/>
            <person name="Zhao G."/>
        </authorList>
    </citation>
    <scope>NUCLEOTIDE SEQUENCE [LARGE SCALE GENOMIC DNA]</scope>
    <source>
        <strain evidence="6">cv. Xinhai21</strain>
        <tissue evidence="5">Leaf</tissue>
    </source>
</reference>
<dbReference type="InterPro" id="IPR026992">
    <property type="entry name" value="DIOX_N"/>
</dbReference>
<evidence type="ECO:0000259" key="4">
    <source>
        <dbReference type="PROSITE" id="PS51471"/>
    </source>
</evidence>
<evidence type="ECO:0000256" key="1">
    <source>
        <dbReference type="ARBA" id="ARBA00022723"/>
    </source>
</evidence>
<dbReference type="InterPro" id="IPR027443">
    <property type="entry name" value="IPNS-like_sf"/>
</dbReference>
<dbReference type="Pfam" id="PF03171">
    <property type="entry name" value="2OG-FeII_Oxy"/>
    <property type="match status" value="1"/>
</dbReference>
<comment type="similarity">
    <text evidence="3">Belongs to the iron/ascorbate-dependent oxidoreductase family.</text>
</comment>
<sequence length="312" mass="35542">MSSETPVRLPVIDFSKQKLKPGSPEWNLVKLQVREALEEYGCFEALFDQVLELRHAVFGAMEELFDQPLQTKSSMFQASYFEAILGTHQDCMKTWPLMMLIFLKTLNQTSLTSCGLKETKASASGLEKTIRRMILETFGVEKYVDEFIDSTNYILKVMKYEGSQSSKPSIRAHSDQNLLTPLYQNEVNGLEIQNKDGEWINVKPLPNTFFVMTGESLSVWLNGGLRSTYHRVMMKVSKARCCVGMFATPRGGYQVKAPKELVDDKIGLLFKPFDCEEFLGFYSIHAARGDLELILRLIVMSKILQSIIYVKQ</sequence>
<dbReference type="GO" id="GO:0016491">
    <property type="term" value="F:oxidoreductase activity"/>
    <property type="evidence" value="ECO:0007669"/>
    <property type="project" value="UniProtKB-KW"/>
</dbReference>
<dbReference type="InterPro" id="IPR050231">
    <property type="entry name" value="Iron_ascorbate_oxido_reductase"/>
</dbReference>
<evidence type="ECO:0000256" key="3">
    <source>
        <dbReference type="RuleBase" id="RU003682"/>
    </source>
</evidence>
<dbReference type="Proteomes" id="UP000239757">
    <property type="component" value="Unassembled WGS sequence"/>
</dbReference>